<keyword evidence="3" id="KW-0732">Signal</keyword>
<evidence type="ECO:0000259" key="4">
    <source>
        <dbReference type="Pfam" id="PF05433"/>
    </source>
</evidence>
<keyword evidence="2" id="KW-0472">Membrane</keyword>
<name>A0A1H4CAC2_ALKAM</name>
<evidence type="ECO:0000313" key="6">
    <source>
        <dbReference type="Proteomes" id="UP000198773"/>
    </source>
</evidence>
<reference evidence="5 6" key="1">
    <citation type="submission" date="2016-10" db="EMBL/GenBank/DDBJ databases">
        <authorList>
            <person name="de Groot N.N."/>
        </authorList>
    </citation>
    <scope>NUCLEOTIDE SEQUENCE [LARGE SCALE GENOMIC DNA]</scope>
    <source>
        <strain evidence="5 6">CGMCC 1.3430</strain>
    </source>
</reference>
<feature type="signal peptide" evidence="3">
    <location>
        <begin position="1"/>
        <end position="21"/>
    </location>
</feature>
<evidence type="ECO:0000313" key="5">
    <source>
        <dbReference type="EMBL" id="SEA57316.1"/>
    </source>
</evidence>
<protein>
    <submittedName>
        <fullName evidence="5">Uncharacterized conserved protein YcfJ, contains glycine zipper 2TM domain</fullName>
    </submittedName>
</protein>
<feature type="chain" id="PRO_5011496448" evidence="3">
    <location>
        <begin position="22"/>
        <end position="171"/>
    </location>
</feature>
<dbReference type="Proteomes" id="UP000198773">
    <property type="component" value="Unassembled WGS sequence"/>
</dbReference>
<dbReference type="PANTHER" id="PTHR35603">
    <property type="match status" value="1"/>
</dbReference>
<feature type="domain" description="Glycine zipper 2TM" evidence="4">
    <location>
        <begin position="68"/>
        <end position="103"/>
    </location>
</feature>
<dbReference type="OrthoDB" id="8909257at2"/>
<dbReference type="EMBL" id="FNRM01000004">
    <property type="protein sequence ID" value="SEA57316.1"/>
    <property type="molecule type" value="Genomic_DNA"/>
</dbReference>
<evidence type="ECO:0000256" key="3">
    <source>
        <dbReference type="SAM" id="SignalP"/>
    </source>
</evidence>
<keyword evidence="6" id="KW-1185">Reference proteome</keyword>
<gene>
    <name evidence="5" type="ORF">SAMN04488051_10459</name>
</gene>
<proteinExistence type="predicted"/>
<dbReference type="InterPro" id="IPR051407">
    <property type="entry name" value="Bact_OM_lipoprot/Surf_antigen"/>
</dbReference>
<evidence type="ECO:0000256" key="2">
    <source>
        <dbReference type="ARBA" id="ARBA00023136"/>
    </source>
</evidence>
<dbReference type="PANTHER" id="PTHR35603:SF2">
    <property type="entry name" value="OUTER MEMBRANE LIPOPROTEIN"/>
    <property type="match status" value="1"/>
</dbReference>
<accession>A0A1H4CAC2</accession>
<dbReference type="AlphaFoldDB" id="A0A1H4CAC2"/>
<dbReference type="InterPro" id="IPR008816">
    <property type="entry name" value="Gly_zipper_2TM_dom"/>
</dbReference>
<comment type="subcellular location">
    <subcellularLocation>
        <location evidence="1">Membrane</location>
    </subcellularLocation>
</comment>
<dbReference type="RefSeq" id="WP_091342155.1">
    <property type="nucleotide sequence ID" value="NZ_FNRM01000004.1"/>
</dbReference>
<sequence length="171" mass="18624">MMKMLPVFAALSSLVAGSAFAHANHVEYARVTHVEPVYRTVARHSPQQVCYTEAVQYRGSQRADTTPVVLGAIAGGALGHAMGRNKSNKRVGMAAGAVLGGAVVSDIQRQNNQPATVHQQRCRVVNSSVQYHNVFDGYQVSYTLRGRHYTTMLDYDPGPRLPVQVSVRPGY</sequence>
<organism evidence="5 6">
    <name type="scientific">Alkalimonas amylolytica</name>
    <dbReference type="NCBI Taxonomy" id="152573"/>
    <lineage>
        <taxon>Bacteria</taxon>
        <taxon>Pseudomonadati</taxon>
        <taxon>Pseudomonadota</taxon>
        <taxon>Gammaproteobacteria</taxon>
        <taxon>Alkalimonas</taxon>
    </lineage>
</organism>
<dbReference type="STRING" id="152573.SAMN04488051_10459"/>
<dbReference type="GO" id="GO:0019867">
    <property type="term" value="C:outer membrane"/>
    <property type="evidence" value="ECO:0007669"/>
    <property type="project" value="InterPro"/>
</dbReference>
<dbReference type="Pfam" id="PF05433">
    <property type="entry name" value="Rick_17kDa_Anti"/>
    <property type="match status" value="1"/>
</dbReference>
<evidence type="ECO:0000256" key="1">
    <source>
        <dbReference type="ARBA" id="ARBA00004370"/>
    </source>
</evidence>